<feature type="region of interest" description="Disordered" evidence="1">
    <location>
        <begin position="80"/>
        <end position="156"/>
    </location>
</feature>
<feature type="region of interest" description="Disordered" evidence="1">
    <location>
        <begin position="12"/>
        <end position="51"/>
    </location>
</feature>
<dbReference type="EMBL" id="CM029053">
    <property type="protein sequence ID" value="KAG2552466.1"/>
    <property type="molecule type" value="Genomic_DNA"/>
</dbReference>
<evidence type="ECO:0000256" key="1">
    <source>
        <dbReference type="SAM" id="MobiDB-lite"/>
    </source>
</evidence>
<reference evidence="2" key="1">
    <citation type="submission" date="2020-05" db="EMBL/GenBank/DDBJ databases">
        <title>WGS assembly of Panicum virgatum.</title>
        <authorList>
            <person name="Lovell J.T."/>
            <person name="Jenkins J."/>
            <person name="Shu S."/>
            <person name="Juenger T.E."/>
            <person name="Schmutz J."/>
        </authorList>
    </citation>
    <scope>NUCLEOTIDE SEQUENCE</scope>
    <source>
        <strain evidence="2">AP13</strain>
    </source>
</reference>
<gene>
    <name evidence="2" type="ORF">PVAP13_9KG467633</name>
</gene>
<accession>A0A8T0NZA5</accession>
<evidence type="ECO:0000313" key="2">
    <source>
        <dbReference type="EMBL" id="KAG2552466.1"/>
    </source>
</evidence>
<feature type="compositionally biased region" description="Basic and acidic residues" evidence="1">
    <location>
        <begin position="107"/>
        <end position="116"/>
    </location>
</feature>
<feature type="compositionally biased region" description="Basic and acidic residues" evidence="1">
    <location>
        <begin position="139"/>
        <end position="156"/>
    </location>
</feature>
<feature type="compositionally biased region" description="Low complexity" evidence="1">
    <location>
        <begin position="12"/>
        <end position="31"/>
    </location>
</feature>
<organism evidence="2 3">
    <name type="scientific">Panicum virgatum</name>
    <name type="common">Blackwell switchgrass</name>
    <dbReference type="NCBI Taxonomy" id="38727"/>
    <lineage>
        <taxon>Eukaryota</taxon>
        <taxon>Viridiplantae</taxon>
        <taxon>Streptophyta</taxon>
        <taxon>Embryophyta</taxon>
        <taxon>Tracheophyta</taxon>
        <taxon>Spermatophyta</taxon>
        <taxon>Magnoliopsida</taxon>
        <taxon>Liliopsida</taxon>
        <taxon>Poales</taxon>
        <taxon>Poaceae</taxon>
        <taxon>PACMAD clade</taxon>
        <taxon>Panicoideae</taxon>
        <taxon>Panicodae</taxon>
        <taxon>Paniceae</taxon>
        <taxon>Panicinae</taxon>
        <taxon>Panicum</taxon>
        <taxon>Panicum sect. Hiantes</taxon>
    </lineage>
</organism>
<protein>
    <submittedName>
        <fullName evidence="2">Uncharacterized protein</fullName>
    </submittedName>
</protein>
<proteinExistence type="predicted"/>
<comment type="caution">
    <text evidence="2">The sequence shown here is derived from an EMBL/GenBank/DDBJ whole genome shotgun (WGS) entry which is preliminary data.</text>
</comment>
<keyword evidence="3" id="KW-1185">Reference proteome</keyword>
<feature type="compositionally biased region" description="Basic residues" evidence="1">
    <location>
        <begin position="84"/>
        <end position="96"/>
    </location>
</feature>
<name>A0A8T0NZA5_PANVG</name>
<evidence type="ECO:0000313" key="3">
    <source>
        <dbReference type="Proteomes" id="UP000823388"/>
    </source>
</evidence>
<dbReference type="Proteomes" id="UP000823388">
    <property type="component" value="Chromosome 9K"/>
</dbReference>
<sequence>MHHCHKIRLWSSVSSTRRQRSSGSTMWAPGLRAGGGDAAARGHRRGRWSAGPATRALELGCRGSRPPCARSRRCLCMGSPSCQSRRRRLTGRRGRRRGEATTSARCGEGRGVETRRPAGAGQQGRGERQWRWGQPAGDGRGRWHEPLETSKMRVAA</sequence>
<dbReference type="AlphaFoldDB" id="A0A8T0NZA5"/>